<dbReference type="InterPro" id="IPR019775">
    <property type="entry name" value="WD40_repeat_CS"/>
</dbReference>
<dbReference type="Gene3D" id="2.130.10.10">
    <property type="entry name" value="YVTN repeat-like/Quinoprotein amine dehydrogenase"/>
    <property type="match status" value="1"/>
</dbReference>
<evidence type="ECO:0000256" key="1">
    <source>
        <dbReference type="ARBA" id="ARBA00009890"/>
    </source>
</evidence>
<dbReference type="InterPro" id="IPR037588">
    <property type="entry name" value="MLST8"/>
</dbReference>
<comment type="subunit">
    <text evidence="5">The target of rapamycin complex 1 (TORC1) is composed of at least RAPTOR, LST8 and TOR.</text>
</comment>
<sequence length="100" mass="11074">MSLVPRFCEPHRYLATASSDHTVKIWNVDGFTLEKTLTGHQCWVWDCIFSVDGAYLITASSDSTAKLWSMSTVEDIRVYQGHHKATVCCALHDGAEPSAA</sequence>
<dbReference type="InterPro" id="IPR036322">
    <property type="entry name" value="WD40_repeat_dom_sf"/>
</dbReference>
<feature type="repeat" description="WD" evidence="4">
    <location>
        <begin position="37"/>
        <end position="78"/>
    </location>
</feature>
<organism evidence="6 7">
    <name type="scientific">Linum trigynum</name>
    <dbReference type="NCBI Taxonomy" id="586398"/>
    <lineage>
        <taxon>Eukaryota</taxon>
        <taxon>Viridiplantae</taxon>
        <taxon>Streptophyta</taxon>
        <taxon>Embryophyta</taxon>
        <taxon>Tracheophyta</taxon>
        <taxon>Spermatophyta</taxon>
        <taxon>Magnoliopsida</taxon>
        <taxon>eudicotyledons</taxon>
        <taxon>Gunneridae</taxon>
        <taxon>Pentapetalae</taxon>
        <taxon>rosids</taxon>
        <taxon>fabids</taxon>
        <taxon>Malpighiales</taxon>
        <taxon>Linaceae</taxon>
        <taxon>Linum</taxon>
    </lineage>
</organism>
<gene>
    <name evidence="6" type="ORF">LTRI10_LOCUS28532</name>
</gene>
<comment type="subcellular location">
    <subcellularLocation>
        <location evidence="5">Endosome</location>
    </subcellularLocation>
</comment>
<evidence type="ECO:0000256" key="5">
    <source>
        <dbReference type="RuleBase" id="RU369068"/>
    </source>
</evidence>
<dbReference type="SUPFAM" id="SSF50978">
    <property type="entry name" value="WD40 repeat-like"/>
    <property type="match status" value="1"/>
</dbReference>
<dbReference type="GO" id="GO:0005768">
    <property type="term" value="C:endosome"/>
    <property type="evidence" value="ECO:0007669"/>
    <property type="project" value="UniProtKB-SubCell"/>
</dbReference>
<evidence type="ECO:0000256" key="4">
    <source>
        <dbReference type="PROSITE-ProRule" id="PRU00221"/>
    </source>
</evidence>
<evidence type="ECO:0000256" key="3">
    <source>
        <dbReference type="ARBA" id="ARBA00022737"/>
    </source>
</evidence>
<reference evidence="6 7" key="1">
    <citation type="submission" date="2024-04" db="EMBL/GenBank/DDBJ databases">
        <authorList>
            <person name="Fracassetti M."/>
        </authorList>
    </citation>
    <scope>NUCLEOTIDE SEQUENCE [LARGE SCALE GENOMIC DNA]</scope>
</reference>
<feature type="repeat" description="WD" evidence="4">
    <location>
        <begin position="12"/>
        <end position="36"/>
    </location>
</feature>
<name>A0AAV2EP44_9ROSI</name>
<dbReference type="GO" id="GO:0031929">
    <property type="term" value="P:TOR signaling"/>
    <property type="evidence" value="ECO:0007669"/>
    <property type="project" value="UniProtKB-UniRule"/>
</dbReference>
<dbReference type="PROSITE" id="PS50294">
    <property type="entry name" value="WD_REPEATS_REGION"/>
    <property type="match status" value="1"/>
</dbReference>
<dbReference type="PROSITE" id="PS50082">
    <property type="entry name" value="WD_REPEATS_2"/>
    <property type="match status" value="2"/>
</dbReference>
<keyword evidence="5" id="KW-0967">Endosome</keyword>
<dbReference type="PANTHER" id="PTHR19842:SF0">
    <property type="entry name" value="TARGET OF RAPAMYCIN COMPLEX SUBUNIT LST8"/>
    <property type="match status" value="1"/>
</dbReference>
<dbReference type="GO" id="GO:0031931">
    <property type="term" value="C:TORC1 complex"/>
    <property type="evidence" value="ECO:0007669"/>
    <property type="project" value="UniProtKB-UniRule"/>
</dbReference>
<dbReference type="Pfam" id="PF00400">
    <property type="entry name" value="WD40"/>
    <property type="match status" value="2"/>
</dbReference>
<evidence type="ECO:0000313" key="6">
    <source>
        <dbReference type="EMBL" id="CAL1387554.1"/>
    </source>
</evidence>
<dbReference type="Proteomes" id="UP001497516">
    <property type="component" value="Chromosome 5"/>
</dbReference>
<dbReference type="GO" id="GO:0032956">
    <property type="term" value="P:regulation of actin cytoskeleton organization"/>
    <property type="evidence" value="ECO:0007669"/>
    <property type="project" value="TreeGrafter"/>
</dbReference>
<dbReference type="AlphaFoldDB" id="A0AAV2EP44"/>
<dbReference type="InterPro" id="IPR001680">
    <property type="entry name" value="WD40_rpt"/>
</dbReference>
<dbReference type="EMBL" id="OZ034818">
    <property type="protein sequence ID" value="CAL1387554.1"/>
    <property type="molecule type" value="Genomic_DNA"/>
</dbReference>
<keyword evidence="3 5" id="KW-0677">Repeat</keyword>
<dbReference type="PANTHER" id="PTHR19842">
    <property type="entry name" value="G BETA-LIKE PROTEIN GBL"/>
    <property type="match status" value="1"/>
</dbReference>
<comment type="similarity">
    <text evidence="1 5">Belongs to the WD repeat LST8 family.</text>
</comment>
<proteinExistence type="inferred from homology"/>
<evidence type="ECO:0000256" key="2">
    <source>
        <dbReference type="ARBA" id="ARBA00022574"/>
    </source>
</evidence>
<keyword evidence="7" id="KW-1185">Reference proteome</keyword>
<dbReference type="SMART" id="SM00320">
    <property type="entry name" value="WD40"/>
    <property type="match status" value="2"/>
</dbReference>
<dbReference type="InterPro" id="IPR015943">
    <property type="entry name" value="WD40/YVTN_repeat-like_dom_sf"/>
</dbReference>
<evidence type="ECO:0000313" key="7">
    <source>
        <dbReference type="Proteomes" id="UP001497516"/>
    </source>
</evidence>
<dbReference type="PROSITE" id="PS00678">
    <property type="entry name" value="WD_REPEATS_1"/>
    <property type="match status" value="1"/>
</dbReference>
<accession>A0AAV2EP44</accession>
<comment type="function">
    <text evidence="5">Component of TORC1 complex, which is an essential cell growth regulator that controls plant development. Acts by activating transcription, protein synthesis and ribosome biogenesis, and inhibiting mRNA degradation and autophagy.</text>
</comment>
<dbReference type="GO" id="GO:0031932">
    <property type="term" value="C:TORC2 complex"/>
    <property type="evidence" value="ECO:0007669"/>
    <property type="project" value="InterPro"/>
</dbReference>
<protein>
    <recommendedName>
        <fullName evidence="5">Target of rapamycin complex subunit LST8</fullName>
        <shortName evidence="5">TORC subunit LST8</shortName>
    </recommendedName>
    <alternativeName>
        <fullName evidence="5">Lethal with SEC13 protein 8 homolog</fullName>
    </alternativeName>
</protein>
<keyword evidence="2 4" id="KW-0853">WD repeat</keyword>